<feature type="compositionally biased region" description="Polar residues" evidence="1">
    <location>
        <begin position="393"/>
        <end position="403"/>
    </location>
</feature>
<dbReference type="EMBL" id="KZ857430">
    <property type="protein sequence ID" value="RDX46172.1"/>
    <property type="molecule type" value="Genomic_DNA"/>
</dbReference>
<feature type="compositionally biased region" description="Polar residues" evidence="1">
    <location>
        <begin position="184"/>
        <end position="224"/>
    </location>
</feature>
<reference evidence="2 3" key="1">
    <citation type="journal article" date="2018" name="Biotechnol. Biofuels">
        <title>Integrative visual omics of the white-rot fungus Polyporus brumalis exposes the biotechnological potential of its oxidative enzymes for delignifying raw plant biomass.</title>
        <authorList>
            <person name="Miyauchi S."/>
            <person name="Rancon A."/>
            <person name="Drula E."/>
            <person name="Hage H."/>
            <person name="Chaduli D."/>
            <person name="Favel A."/>
            <person name="Grisel S."/>
            <person name="Henrissat B."/>
            <person name="Herpoel-Gimbert I."/>
            <person name="Ruiz-Duenas F.J."/>
            <person name="Chevret D."/>
            <person name="Hainaut M."/>
            <person name="Lin J."/>
            <person name="Wang M."/>
            <person name="Pangilinan J."/>
            <person name="Lipzen A."/>
            <person name="Lesage-Meessen L."/>
            <person name="Navarro D."/>
            <person name="Riley R."/>
            <person name="Grigoriev I.V."/>
            <person name="Zhou S."/>
            <person name="Raouche S."/>
            <person name="Rosso M.N."/>
        </authorList>
    </citation>
    <scope>NUCLEOTIDE SEQUENCE [LARGE SCALE GENOMIC DNA]</scope>
    <source>
        <strain evidence="2 3">BRFM 1820</strain>
    </source>
</reference>
<feature type="region of interest" description="Disordered" evidence="1">
    <location>
        <begin position="184"/>
        <end position="234"/>
    </location>
</feature>
<evidence type="ECO:0000256" key="1">
    <source>
        <dbReference type="SAM" id="MobiDB-lite"/>
    </source>
</evidence>
<protein>
    <submittedName>
        <fullName evidence="2">Uncharacterized protein</fullName>
    </submittedName>
</protein>
<name>A0A371D0X1_9APHY</name>
<dbReference type="Proteomes" id="UP000256964">
    <property type="component" value="Unassembled WGS sequence"/>
</dbReference>
<feature type="compositionally biased region" description="Polar residues" evidence="1">
    <location>
        <begin position="411"/>
        <end position="429"/>
    </location>
</feature>
<organism evidence="2 3">
    <name type="scientific">Lentinus brumalis</name>
    <dbReference type="NCBI Taxonomy" id="2498619"/>
    <lineage>
        <taxon>Eukaryota</taxon>
        <taxon>Fungi</taxon>
        <taxon>Dikarya</taxon>
        <taxon>Basidiomycota</taxon>
        <taxon>Agaricomycotina</taxon>
        <taxon>Agaricomycetes</taxon>
        <taxon>Polyporales</taxon>
        <taxon>Polyporaceae</taxon>
        <taxon>Lentinus</taxon>
    </lineage>
</organism>
<gene>
    <name evidence="2" type="ORF">OH76DRAFT_1485759</name>
</gene>
<feature type="region of interest" description="Disordered" evidence="1">
    <location>
        <begin position="321"/>
        <end position="340"/>
    </location>
</feature>
<feature type="region of interest" description="Disordered" evidence="1">
    <location>
        <begin position="589"/>
        <end position="612"/>
    </location>
</feature>
<evidence type="ECO:0000313" key="2">
    <source>
        <dbReference type="EMBL" id="RDX46172.1"/>
    </source>
</evidence>
<dbReference type="AlphaFoldDB" id="A0A371D0X1"/>
<feature type="region of interest" description="Disordered" evidence="1">
    <location>
        <begin position="357"/>
        <end position="464"/>
    </location>
</feature>
<dbReference type="OrthoDB" id="10679916at2759"/>
<sequence length="681" mass="75487">MQSPTTSRLNPASQPANMKPEDIIRAWSRALLDGDRAPRPSAPLTGAIMQGYMLSQMNAFFLDPATRTAKLTHTCAVLEELCIAAQLIAVEPQDGHCLQLDGITTSTSKWLGMIVDRKADLIPEELQDLVRSLPDVATTLETMVSFSPADAPKDDVRSLLESIGSGLGSYGGNVSVSESYIQSSTSWSEGPSTQAGDLSSYVSTDSDDTFSMGNESGGTSQLRDSSTRDVGEGSAEMSLTIARSRRFIKAGDLSLPYPGDDTSLRETSQMVSMELASMADAAQFKDHSPLPLPAADTNESFGDETNNQLQMLQAEAALKLPQRPATPDGTSEAATAVPPRRAMSDQLQMLQAEAALKRPERPATPDGTSEVATAVPPRRAMSEHGGDAAAALSESSGTAAGQPQTPPELESSFNPEKNARAQSTPPLRQSRSKTRPLKFSKPGEADRAGPSGQRRGSGSTLSDGWRLGTFFDPELLRMKELEKQMAVLQTQLTMVQGQLATEHAERDRERQQHNTLIAKVEDQHATLIATMEAQHATLIARFESQLVDQKNELERERRETDARITKIDEERVRERREFDARITKMEERLDAERQDRKEQKQEYEVRRKEQKQEYEARIAKLEQDRDIRIAKLEEQLVTERQEHKEELKEHKEERKRERQEHDARIAKLEKQLAAASDEEEE</sequence>
<proteinExistence type="predicted"/>
<evidence type="ECO:0000313" key="3">
    <source>
        <dbReference type="Proteomes" id="UP000256964"/>
    </source>
</evidence>
<feature type="region of interest" description="Disordered" evidence="1">
    <location>
        <begin position="638"/>
        <end position="663"/>
    </location>
</feature>
<accession>A0A371D0X1</accession>
<keyword evidence="3" id="KW-1185">Reference proteome</keyword>